<dbReference type="Pfam" id="PF14378">
    <property type="entry name" value="PAP2_3"/>
    <property type="match status" value="1"/>
</dbReference>
<accession>A0A0L6W0P7</accession>
<dbReference type="InterPro" id="IPR036938">
    <property type="entry name" value="PAP2/HPO_sf"/>
</dbReference>
<protein>
    <submittedName>
        <fullName evidence="7">Phosphoesterase PA-phosphatase-like protein</fullName>
    </submittedName>
</protein>
<evidence type="ECO:0000256" key="1">
    <source>
        <dbReference type="ARBA" id="ARBA00004141"/>
    </source>
</evidence>
<dbReference type="SMART" id="SM00014">
    <property type="entry name" value="acidPPc"/>
    <property type="match status" value="1"/>
</dbReference>
<keyword evidence="8" id="KW-1185">Reference proteome</keyword>
<feature type="transmembrane region" description="Helical" evidence="5">
    <location>
        <begin position="212"/>
        <end position="229"/>
    </location>
</feature>
<feature type="domain" description="Phosphatidic acid phosphatase type 2/haloperoxidase" evidence="6">
    <location>
        <begin position="127"/>
        <end position="250"/>
    </location>
</feature>
<comment type="subcellular location">
    <subcellularLocation>
        <location evidence="1">Membrane</location>
        <topology evidence="1">Multi-pass membrane protein</topology>
    </subcellularLocation>
</comment>
<evidence type="ECO:0000256" key="4">
    <source>
        <dbReference type="ARBA" id="ARBA00023136"/>
    </source>
</evidence>
<feature type="transmembrane region" description="Helical" evidence="5">
    <location>
        <begin position="131"/>
        <end position="149"/>
    </location>
</feature>
<feature type="transmembrane region" description="Helical" evidence="5">
    <location>
        <begin position="6"/>
        <end position="28"/>
    </location>
</feature>
<organism evidence="7 8">
    <name type="scientific">Thermincola ferriacetica</name>
    <dbReference type="NCBI Taxonomy" id="281456"/>
    <lineage>
        <taxon>Bacteria</taxon>
        <taxon>Bacillati</taxon>
        <taxon>Bacillota</taxon>
        <taxon>Clostridia</taxon>
        <taxon>Eubacteriales</taxon>
        <taxon>Thermincolaceae</taxon>
        <taxon>Thermincola</taxon>
    </lineage>
</organism>
<dbReference type="RefSeq" id="WP_052218415.1">
    <property type="nucleotide sequence ID" value="NZ_LGTE01000016.1"/>
</dbReference>
<sequence>MYNGAGQMALTFIVTLVVLCLLFEGNPIPVLRKMFSSKTFVFYLVIMLMVIGIDLIELNFENIINPLIRWDLTPAIYRYEGNITQFIQRTFHSTLLTYITSYFYVFVFPALVWVAMAVFNRHNDQFLMKELLLTFILNYAIALPFYLFFPVNEVWYTNKGVHLLITEVYPAFNVQYRALSGLNNCFPSLHTSLSASLALLSIHSGYKRMARVAVFSSLVIIFSTIYLGIHWLNDVLGGIVVALIVVNIAVVWVEGKSKIFLWRSYGTDDECDRIFFKA</sequence>
<evidence type="ECO:0000256" key="3">
    <source>
        <dbReference type="ARBA" id="ARBA00022989"/>
    </source>
</evidence>
<dbReference type="EMBL" id="LGTE01000016">
    <property type="protein sequence ID" value="KNZ69157.1"/>
    <property type="molecule type" value="Genomic_DNA"/>
</dbReference>
<dbReference type="GO" id="GO:0016020">
    <property type="term" value="C:membrane"/>
    <property type="evidence" value="ECO:0007669"/>
    <property type="project" value="UniProtKB-SubCell"/>
</dbReference>
<keyword evidence="3 5" id="KW-1133">Transmembrane helix</keyword>
<dbReference type="PANTHER" id="PTHR31310">
    <property type="match status" value="1"/>
</dbReference>
<evidence type="ECO:0000256" key="5">
    <source>
        <dbReference type="SAM" id="Phobius"/>
    </source>
</evidence>
<dbReference type="InterPro" id="IPR052185">
    <property type="entry name" value="IPC_Synthase-Related"/>
</dbReference>
<evidence type="ECO:0000256" key="2">
    <source>
        <dbReference type="ARBA" id="ARBA00022692"/>
    </source>
</evidence>
<evidence type="ECO:0000313" key="8">
    <source>
        <dbReference type="Proteomes" id="UP000037175"/>
    </source>
</evidence>
<proteinExistence type="predicted"/>
<evidence type="ECO:0000313" key="7">
    <source>
        <dbReference type="EMBL" id="KNZ69157.1"/>
    </source>
</evidence>
<dbReference type="InterPro" id="IPR026841">
    <property type="entry name" value="Aur1/Ipt1"/>
</dbReference>
<dbReference type="InterPro" id="IPR000326">
    <property type="entry name" value="PAP2/HPO"/>
</dbReference>
<comment type="caution">
    <text evidence="7">The sequence shown here is derived from an EMBL/GenBank/DDBJ whole genome shotgun (WGS) entry which is preliminary data.</text>
</comment>
<evidence type="ECO:0000259" key="6">
    <source>
        <dbReference type="SMART" id="SM00014"/>
    </source>
</evidence>
<reference evidence="8" key="1">
    <citation type="submission" date="2015-07" db="EMBL/GenBank/DDBJ databases">
        <title>Complete Genome of Thermincola ferriacetica strain Z-0001T.</title>
        <authorList>
            <person name="Lusk B."/>
            <person name="Badalamenti J.P."/>
            <person name="Parameswaran P."/>
            <person name="Bond D.R."/>
            <person name="Torres C.I."/>
        </authorList>
    </citation>
    <scope>NUCLEOTIDE SEQUENCE [LARGE SCALE GENOMIC DNA]</scope>
    <source>
        <strain evidence="8">Z-0001</strain>
    </source>
</reference>
<dbReference type="PANTHER" id="PTHR31310:SF7">
    <property type="entry name" value="PA-PHOSPHATASE RELATED-FAMILY PROTEIN DDB_G0268928"/>
    <property type="match status" value="1"/>
</dbReference>
<dbReference type="Gene3D" id="1.20.144.10">
    <property type="entry name" value="Phosphatidic acid phosphatase type 2/haloperoxidase"/>
    <property type="match status" value="1"/>
</dbReference>
<dbReference type="AlphaFoldDB" id="A0A0L6W0P7"/>
<dbReference type="Proteomes" id="UP000037175">
    <property type="component" value="Unassembled WGS sequence"/>
</dbReference>
<keyword evidence="2 5" id="KW-0812">Transmembrane</keyword>
<gene>
    <name evidence="7" type="ORF">Tfer_2262</name>
</gene>
<keyword evidence="4 5" id="KW-0472">Membrane</keyword>
<feature type="transmembrane region" description="Helical" evidence="5">
    <location>
        <begin position="235"/>
        <end position="253"/>
    </location>
</feature>
<feature type="transmembrane region" description="Helical" evidence="5">
    <location>
        <begin position="101"/>
        <end position="119"/>
    </location>
</feature>
<feature type="transmembrane region" description="Helical" evidence="5">
    <location>
        <begin position="40"/>
        <end position="60"/>
    </location>
</feature>
<dbReference type="SUPFAM" id="SSF48317">
    <property type="entry name" value="Acid phosphatase/Vanadium-dependent haloperoxidase"/>
    <property type="match status" value="1"/>
</dbReference>
<dbReference type="PATRIC" id="fig|281456.6.peg.2392"/>
<name>A0A0L6W0P7_9FIRM</name>